<proteinExistence type="predicted"/>
<organism evidence="1">
    <name type="scientific">Balaenoptera musculus</name>
    <name type="common">Blue whale</name>
    <dbReference type="NCBI Taxonomy" id="9771"/>
    <lineage>
        <taxon>Eukaryota</taxon>
        <taxon>Metazoa</taxon>
        <taxon>Chordata</taxon>
        <taxon>Craniata</taxon>
        <taxon>Vertebrata</taxon>
        <taxon>Euteleostomi</taxon>
        <taxon>Mammalia</taxon>
        <taxon>Eutheria</taxon>
        <taxon>Laurasiatheria</taxon>
        <taxon>Artiodactyla</taxon>
        <taxon>Whippomorpha</taxon>
        <taxon>Cetacea</taxon>
        <taxon>Mysticeti</taxon>
        <taxon>Balaenopteridae</taxon>
        <taxon>Balaenoptera</taxon>
    </lineage>
</organism>
<evidence type="ECO:0000313" key="1">
    <source>
        <dbReference type="Ensembl" id="ENSBMSP00010016992.1"/>
    </source>
</evidence>
<protein>
    <submittedName>
        <fullName evidence="1">Uncharacterized protein</fullName>
    </submittedName>
</protein>
<sequence length="76" mass="8545">MHRLLSLSSSVLGMHPLPLSQIPQLLFLHSPSPLVQALLTLLRNYFHGCLPHWTVGSWCQGLCLINFSISRAQLRV</sequence>
<dbReference type="Ensembl" id="ENSBMST00010018779.1">
    <property type="protein sequence ID" value="ENSBMSP00010016992.1"/>
    <property type="gene ID" value="ENSBMSG00010012354.1"/>
</dbReference>
<reference evidence="1" key="1">
    <citation type="submission" date="2023-09" db="UniProtKB">
        <authorList>
            <consortium name="Ensembl"/>
        </authorList>
    </citation>
    <scope>IDENTIFICATION</scope>
</reference>
<accession>A0A8C0DC40</accession>
<name>A0A8C0DC40_BALMU</name>
<dbReference type="AlphaFoldDB" id="A0A8C0DC40"/>